<reference evidence="10 11" key="1">
    <citation type="submission" date="2018-10" db="EMBL/GenBank/DDBJ databases">
        <title>Bacillus Keqinensis sp. nov., a moderately halophilic bacterium isolated from a saline-alkaline lake.</title>
        <authorList>
            <person name="Wang H."/>
        </authorList>
    </citation>
    <scope>NUCLEOTIDE SEQUENCE [LARGE SCALE GENOMIC DNA]</scope>
    <source>
        <strain evidence="10 11">KQ-3</strain>
    </source>
</reference>
<comment type="similarity">
    <text evidence="7">Belongs to the SMC family.</text>
</comment>
<protein>
    <recommendedName>
        <fullName evidence="7">Chromosome partition protein Smc</fullName>
    </recommendedName>
</protein>
<dbReference type="InterPro" id="IPR024704">
    <property type="entry name" value="SMC"/>
</dbReference>
<evidence type="ECO:0000313" key="11">
    <source>
        <dbReference type="Proteomes" id="UP000278746"/>
    </source>
</evidence>
<feature type="region of interest" description="Disordered" evidence="8">
    <location>
        <begin position="714"/>
        <end position="736"/>
    </location>
</feature>
<keyword evidence="3 7" id="KW-0547">Nucleotide-binding</keyword>
<dbReference type="EMBL" id="RHIB01000001">
    <property type="protein sequence ID" value="RNA69625.1"/>
    <property type="molecule type" value="Genomic_DNA"/>
</dbReference>
<accession>A0A3M7TYX1</accession>
<dbReference type="Pfam" id="PF02463">
    <property type="entry name" value="SMC_N"/>
    <property type="match status" value="1"/>
</dbReference>
<evidence type="ECO:0000256" key="5">
    <source>
        <dbReference type="ARBA" id="ARBA00023054"/>
    </source>
</evidence>
<dbReference type="GO" id="GO:0003677">
    <property type="term" value="F:DNA binding"/>
    <property type="evidence" value="ECO:0007669"/>
    <property type="project" value="UniProtKB-UniRule"/>
</dbReference>
<evidence type="ECO:0000256" key="2">
    <source>
        <dbReference type="ARBA" id="ARBA00022490"/>
    </source>
</evidence>
<evidence type="ECO:0000256" key="8">
    <source>
        <dbReference type="SAM" id="MobiDB-lite"/>
    </source>
</evidence>
<dbReference type="GO" id="GO:0005737">
    <property type="term" value="C:cytoplasm"/>
    <property type="evidence" value="ECO:0007669"/>
    <property type="project" value="UniProtKB-SubCell"/>
</dbReference>
<keyword evidence="5 7" id="KW-0175">Coiled coil</keyword>
<dbReference type="SUPFAM" id="SSF52540">
    <property type="entry name" value="P-loop containing nucleoside triphosphate hydrolases"/>
    <property type="match status" value="1"/>
</dbReference>
<keyword evidence="11" id="KW-1185">Reference proteome</keyword>
<comment type="function">
    <text evidence="7">Required for chromosome condensation and partitioning.</text>
</comment>
<feature type="coiled-coil region" evidence="7">
    <location>
        <begin position="988"/>
        <end position="1015"/>
    </location>
</feature>
<dbReference type="CDD" id="cd03278">
    <property type="entry name" value="ABC_SMC_barmotin"/>
    <property type="match status" value="1"/>
</dbReference>
<dbReference type="GO" id="GO:0007062">
    <property type="term" value="P:sister chromatid cohesion"/>
    <property type="evidence" value="ECO:0007669"/>
    <property type="project" value="InterPro"/>
</dbReference>
<comment type="subcellular location">
    <subcellularLocation>
        <location evidence="1 7">Cytoplasm</location>
    </subcellularLocation>
</comment>
<dbReference type="GO" id="GO:0007059">
    <property type="term" value="P:chromosome segregation"/>
    <property type="evidence" value="ECO:0007669"/>
    <property type="project" value="UniProtKB-UniRule"/>
</dbReference>
<dbReference type="NCBIfam" id="TIGR02168">
    <property type="entry name" value="SMC_prok_B"/>
    <property type="match status" value="1"/>
</dbReference>
<dbReference type="Proteomes" id="UP000278746">
    <property type="component" value="Unassembled WGS sequence"/>
</dbReference>
<dbReference type="HAMAP" id="MF_01894">
    <property type="entry name" value="Smc_prok"/>
    <property type="match status" value="1"/>
</dbReference>
<evidence type="ECO:0000256" key="6">
    <source>
        <dbReference type="ARBA" id="ARBA00023125"/>
    </source>
</evidence>
<dbReference type="SUPFAM" id="SSF75553">
    <property type="entry name" value="Smc hinge domain"/>
    <property type="match status" value="1"/>
</dbReference>
<gene>
    <name evidence="7 10" type="primary">smc</name>
    <name evidence="10" type="ORF">EBO34_06715</name>
</gene>
<dbReference type="PIRSF" id="PIRSF005719">
    <property type="entry name" value="SMC"/>
    <property type="match status" value="1"/>
</dbReference>
<dbReference type="GO" id="GO:0005524">
    <property type="term" value="F:ATP binding"/>
    <property type="evidence" value="ECO:0007669"/>
    <property type="project" value="UniProtKB-UniRule"/>
</dbReference>
<dbReference type="Gene3D" id="3.30.70.1620">
    <property type="match status" value="1"/>
</dbReference>
<dbReference type="InterPro" id="IPR010935">
    <property type="entry name" value="SMC_hinge"/>
</dbReference>
<dbReference type="Gene3D" id="1.20.1060.20">
    <property type="match status" value="1"/>
</dbReference>
<dbReference type="FunFam" id="3.40.50.300:FF:000901">
    <property type="entry name" value="Chromosome partition protein Smc"/>
    <property type="match status" value="1"/>
</dbReference>
<evidence type="ECO:0000256" key="7">
    <source>
        <dbReference type="HAMAP-Rule" id="MF_01894"/>
    </source>
</evidence>
<dbReference type="GO" id="GO:0030261">
    <property type="term" value="P:chromosome condensation"/>
    <property type="evidence" value="ECO:0007669"/>
    <property type="project" value="InterPro"/>
</dbReference>
<evidence type="ECO:0000256" key="1">
    <source>
        <dbReference type="ARBA" id="ARBA00004496"/>
    </source>
</evidence>
<dbReference type="SMART" id="SM00968">
    <property type="entry name" value="SMC_hinge"/>
    <property type="match status" value="1"/>
</dbReference>
<feature type="compositionally biased region" description="Basic and acidic residues" evidence="8">
    <location>
        <begin position="716"/>
        <end position="736"/>
    </location>
</feature>
<organism evidence="10 11">
    <name type="scientific">Alteribacter keqinensis</name>
    <dbReference type="NCBI Taxonomy" id="2483800"/>
    <lineage>
        <taxon>Bacteria</taxon>
        <taxon>Bacillati</taxon>
        <taxon>Bacillota</taxon>
        <taxon>Bacilli</taxon>
        <taxon>Bacillales</taxon>
        <taxon>Bacillaceae</taxon>
        <taxon>Alteribacter</taxon>
    </lineage>
</organism>
<evidence type="ECO:0000259" key="9">
    <source>
        <dbReference type="SMART" id="SM00968"/>
    </source>
</evidence>
<evidence type="ECO:0000313" key="10">
    <source>
        <dbReference type="EMBL" id="RNA69625.1"/>
    </source>
</evidence>
<dbReference type="RefSeq" id="WP_122897141.1">
    <property type="nucleotide sequence ID" value="NZ_RHIB01000001.1"/>
</dbReference>
<comment type="caution">
    <text evidence="10">The sequence shown here is derived from an EMBL/GenBank/DDBJ whole genome shotgun (WGS) entry which is preliminary data.</text>
</comment>
<comment type="domain">
    <text evidence="7">Contains large globular domains required for ATP hydrolysis at each terminus and a third globular domain forming a flexible hinge near the middle of the molecule. These domains are separated by coiled-coil structures.</text>
</comment>
<feature type="domain" description="SMC hinge" evidence="9">
    <location>
        <begin position="519"/>
        <end position="638"/>
    </location>
</feature>
<keyword evidence="4 7" id="KW-0067">ATP-binding</keyword>
<dbReference type="Gene3D" id="3.40.50.300">
    <property type="entry name" value="P-loop containing nucleotide triphosphate hydrolases"/>
    <property type="match status" value="2"/>
</dbReference>
<dbReference type="GO" id="GO:0005694">
    <property type="term" value="C:chromosome"/>
    <property type="evidence" value="ECO:0007669"/>
    <property type="project" value="InterPro"/>
</dbReference>
<dbReference type="GO" id="GO:0016887">
    <property type="term" value="F:ATP hydrolysis activity"/>
    <property type="evidence" value="ECO:0007669"/>
    <property type="project" value="InterPro"/>
</dbReference>
<dbReference type="InterPro" id="IPR011890">
    <property type="entry name" value="SMC_prok"/>
</dbReference>
<dbReference type="InterPro" id="IPR003395">
    <property type="entry name" value="RecF/RecN/SMC_N"/>
</dbReference>
<dbReference type="PANTHER" id="PTHR43977">
    <property type="entry name" value="STRUCTURAL MAINTENANCE OF CHROMOSOMES PROTEIN 3"/>
    <property type="match status" value="1"/>
</dbReference>
<comment type="subunit">
    <text evidence="7">Homodimer.</text>
</comment>
<feature type="coiled-coil region" evidence="7">
    <location>
        <begin position="248"/>
        <end position="475"/>
    </location>
</feature>
<feature type="coiled-coil region" evidence="7">
    <location>
        <begin position="904"/>
        <end position="931"/>
    </location>
</feature>
<dbReference type="GO" id="GO:0006260">
    <property type="term" value="P:DNA replication"/>
    <property type="evidence" value="ECO:0007669"/>
    <property type="project" value="UniProtKB-UniRule"/>
</dbReference>
<proteinExistence type="inferred from homology"/>
<feature type="binding site" evidence="7">
    <location>
        <begin position="32"/>
        <end position="39"/>
    </location>
    <ligand>
        <name>ATP</name>
        <dbReference type="ChEBI" id="CHEBI:30616"/>
    </ligand>
</feature>
<evidence type="ECO:0000256" key="4">
    <source>
        <dbReference type="ARBA" id="ARBA00022840"/>
    </source>
</evidence>
<dbReference type="Pfam" id="PF06470">
    <property type="entry name" value="SMC_hinge"/>
    <property type="match status" value="1"/>
</dbReference>
<keyword evidence="6 7" id="KW-0238">DNA-binding</keyword>
<keyword evidence="2 7" id="KW-0963">Cytoplasm</keyword>
<name>A0A3M7TYX1_9BACI</name>
<dbReference type="InterPro" id="IPR036277">
    <property type="entry name" value="SMC_hinge_sf"/>
</dbReference>
<evidence type="ECO:0000256" key="3">
    <source>
        <dbReference type="ARBA" id="ARBA00022741"/>
    </source>
</evidence>
<dbReference type="FunFam" id="3.40.50.300:FF:000984">
    <property type="entry name" value="Chromosome partition protein Smc"/>
    <property type="match status" value="1"/>
</dbReference>
<dbReference type="OrthoDB" id="9808768at2"/>
<sequence length="1189" mass="136955">MFLKRLDLVGFKSFADRLSIDFVSGVTAVVGPNGSGKSNISDGIRWVLGEQSAKNLRGGKMEDIIFSGTDLRKPLNMAEITLTLNNEEQHLAIDYSEVSVTRRVYRSGESEYLINKQPCRLRDIVDLFMDSGLGRESFSIIGQGKIEEILSSKPEERRKIFEEAAGVLKYKTRKLKSEKKLADTQDNLNRVEDILYELHGQVEPLREQASVAKEYLEKKAELEKFEIGLFVKEIEHLHEKWTAEKEKLVSFREKEENLTRAVKEKEDAVEAFRSDIQDIEDSIQKLQDVLLNTSEELEKQEGQKQVWKERKKNFAKNREQFQEELEKLKEQKEKLARECDVQSEKAEAAKKQLKRTEKERKKQEALYEKLSEDTEEKIESLKGEYIEYLNEAASLKNEKRYLTEQLEKQSFKEERLEQENKDLLVKREHYTRDKEKQDEYYARIKEEIDQSVTLFRNLQAKLEHEEQEYRKKETLLYEAYRHAEQLRSKKEFMEDMQSDYSGFFQGVKEILKERDRKSSGIEGAVAELIDVKKEHETALDIALGAAQQHVVVQNEATGRKAIGFLKQRGLGRATFLPMDVMKPRTLPSGDLTAVSNHPAFAGVAKDLVSFDERYENVIGQLLGNVIVAQDLKGANEIARLVRYRFRIVTLEGDVINPGGGMTGGSMVKKKSQLLGRQQELERMTAKLTRLEQDVQKAEADVKNRKARLSALQQEADLARKRGEATRDQEQDEKGKSKELELAINSLNDRLQIYDQEKEEFERERKEKESRLKELDEAITAAVEKTEELNKEIQRVSKKQAEQAVSKESLSKELTNLRIMETKEQEQLHYLEQSLTSLTESFNDVKKDLSYRTEEYDQLRREIDSQADDGETLEEIIAKRKQEKEQTIRLISKRKSDRLGLQQDHDDTEVVLREYKRQLKQMSDAVHETEVLVNRTDVELDNRLAKLEGEYELTFEAAKAKDNSTLSIEETRTKVKLIKLAIEELGSVNVGAIEEYDRVKERHDFLKEQKEDLEHGKATLLQVIEEMDSEMIRRFKETFYQIQEHFRDVFVQLFGGGRADLVLTNPDDLLATGVDIVAQPPGKKLQNLGLLSGGERALTAIALLFGILKTRPVPFCVLDEVEAALDDANVARFAQYLKEFSRDTQFIVVTHRKGTMEEADVLYGVTMQESGVSNLVSVRLEETEALVGSD</sequence>
<dbReference type="InterPro" id="IPR027417">
    <property type="entry name" value="P-loop_NTPase"/>
</dbReference>
<dbReference type="AlphaFoldDB" id="A0A3M7TYX1"/>